<dbReference type="HOGENOM" id="CLU_003433_0_0_11"/>
<name>D0WGQ2_SLAES</name>
<evidence type="ECO:0000256" key="1">
    <source>
        <dbReference type="ARBA" id="ARBA00001933"/>
    </source>
</evidence>
<dbReference type="STRING" id="649764.HMPREF0762_01006"/>
<feature type="region of interest" description="Disordered" evidence="11">
    <location>
        <begin position="1"/>
        <end position="20"/>
    </location>
</feature>
<dbReference type="Proteomes" id="UP000006001">
    <property type="component" value="Unassembled WGS sequence"/>
</dbReference>
<sequence length="388" mass="42125">MADAMERTFGNPSSIHGVGRQAKRLMEESRETLAELIGAHPDEMYFTSGGTESNNLAITGSCLAFERMEGKGSVITSALEHPSVTKTVRNLRRDGWRTEHLDAVKGDLDLDTLGRLLSERDDVALVTVMSVQSELGYRFPIKEVAALCHEHAMARRRTDSDAASASYPLVHTDAVQAFGKLDVQVDDLGVDLMSFCSHKIGGPKGIGALYVRRGTTLFTTAAGGGQESGLRSGTQAVPLIVGFAEAARITCADREASFKRISALKRMILEGLAERFDGLCVNARDDGSPYIVSFSIPGTSNSQVIRMLDEQGICISASTACSTSRADVPEGTWRVKHPLTLRLAGFPVTHWRYTYRVSLCRDTTEDEVRTFLDAFTVAAEKSLGKRAG</sequence>
<comment type="cofactor">
    <cofactor evidence="1 10">
        <name>pyridoxal 5'-phosphate</name>
        <dbReference type="ChEBI" id="CHEBI:597326"/>
    </cofactor>
</comment>
<protein>
    <recommendedName>
        <fullName evidence="3">cysteine desulfurase</fullName>
        <ecNumber evidence="3">2.8.1.7</ecNumber>
    </recommendedName>
</protein>
<dbReference type="EC" id="2.8.1.7" evidence="3"/>
<comment type="similarity">
    <text evidence="2">Belongs to the class-V pyridoxal-phosphate-dependent aminotransferase family. NifS/IscS subfamily.</text>
</comment>
<dbReference type="PROSITE" id="PS00595">
    <property type="entry name" value="AA_TRANSFER_CLASS_5"/>
    <property type="match status" value="1"/>
</dbReference>
<keyword evidence="4" id="KW-0808">Transferase</keyword>
<feature type="domain" description="Aminotransferase class V" evidence="12">
    <location>
        <begin position="6"/>
        <end position="370"/>
    </location>
</feature>
<dbReference type="Gene3D" id="3.90.1150.10">
    <property type="entry name" value="Aspartate Aminotransferase, domain 1"/>
    <property type="match status" value="1"/>
</dbReference>
<evidence type="ECO:0000313" key="13">
    <source>
        <dbReference type="EMBL" id="EEZ61665.1"/>
    </source>
</evidence>
<evidence type="ECO:0000256" key="5">
    <source>
        <dbReference type="ARBA" id="ARBA00022723"/>
    </source>
</evidence>
<keyword evidence="6" id="KW-0663">Pyridoxal phosphate</keyword>
<comment type="catalytic activity">
    <reaction evidence="9">
        <text>(sulfur carrier)-H + L-cysteine = (sulfur carrier)-SH + L-alanine</text>
        <dbReference type="Rhea" id="RHEA:43892"/>
        <dbReference type="Rhea" id="RHEA-COMP:14737"/>
        <dbReference type="Rhea" id="RHEA-COMP:14739"/>
        <dbReference type="ChEBI" id="CHEBI:29917"/>
        <dbReference type="ChEBI" id="CHEBI:35235"/>
        <dbReference type="ChEBI" id="CHEBI:57972"/>
        <dbReference type="ChEBI" id="CHEBI:64428"/>
        <dbReference type="EC" id="2.8.1.7"/>
    </reaction>
</comment>
<dbReference type="SUPFAM" id="SSF53383">
    <property type="entry name" value="PLP-dependent transferases"/>
    <property type="match status" value="1"/>
</dbReference>
<dbReference type="EMBL" id="ACUX02000006">
    <property type="protein sequence ID" value="EEZ61665.1"/>
    <property type="molecule type" value="Genomic_DNA"/>
</dbReference>
<keyword evidence="8" id="KW-0411">Iron-sulfur</keyword>
<dbReference type="GO" id="GO:0051536">
    <property type="term" value="F:iron-sulfur cluster binding"/>
    <property type="evidence" value="ECO:0007669"/>
    <property type="project" value="UniProtKB-KW"/>
</dbReference>
<dbReference type="Gene3D" id="1.10.260.50">
    <property type="match status" value="1"/>
</dbReference>
<dbReference type="Gene3D" id="3.40.640.10">
    <property type="entry name" value="Type I PLP-dependent aspartate aminotransferase-like (Major domain)"/>
    <property type="match status" value="1"/>
</dbReference>
<dbReference type="GO" id="GO:0046872">
    <property type="term" value="F:metal ion binding"/>
    <property type="evidence" value="ECO:0007669"/>
    <property type="project" value="UniProtKB-KW"/>
</dbReference>
<dbReference type="eggNOG" id="COG1104">
    <property type="taxonomic scope" value="Bacteria"/>
</dbReference>
<dbReference type="InterPro" id="IPR000192">
    <property type="entry name" value="Aminotrans_V_dom"/>
</dbReference>
<proteinExistence type="inferred from homology"/>
<evidence type="ECO:0000256" key="9">
    <source>
        <dbReference type="ARBA" id="ARBA00050776"/>
    </source>
</evidence>
<dbReference type="GO" id="GO:0008483">
    <property type="term" value="F:transaminase activity"/>
    <property type="evidence" value="ECO:0007669"/>
    <property type="project" value="UniProtKB-KW"/>
</dbReference>
<dbReference type="InterPro" id="IPR016454">
    <property type="entry name" value="Cysteine_dSase"/>
</dbReference>
<comment type="caution">
    <text evidence="13">The sequence shown here is derived from an EMBL/GenBank/DDBJ whole genome shotgun (WGS) entry which is preliminary data.</text>
</comment>
<reference evidence="13" key="1">
    <citation type="submission" date="2009-10" db="EMBL/GenBank/DDBJ databases">
        <authorList>
            <person name="Weinstock G."/>
            <person name="Sodergren E."/>
            <person name="Clifton S."/>
            <person name="Fulton L."/>
            <person name="Fulton B."/>
            <person name="Courtney L."/>
            <person name="Fronick C."/>
            <person name="Harrison M."/>
            <person name="Strong C."/>
            <person name="Farmer C."/>
            <person name="Delahaunty K."/>
            <person name="Markovic C."/>
            <person name="Hall O."/>
            <person name="Minx P."/>
            <person name="Tomlinson C."/>
            <person name="Mitreva M."/>
            <person name="Nelson J."/>
            <person name="Hou S."/>
            <person name="Wollam A."/>
            <person name="Pepin K.H."/>
            <person name="Johnson M."/>
            <person name="Bhonagiri V."/>
            <person name="Nash W.E."/>
            <person name="Warren W."/>
            <person name="Chinwalla A."/>
            <person name="Mardis E.R."/>
            <person name="Wilson R.K."/>
        </authorList>
    </citation>
    <scope>NUCLEOTIDE SEQUENCE [LARGE SCALE GENOMIC DNA]</scope>
    <source>
        <strain evidence="13">ATCC 700122</strain>
    </source>
</reference>
<gene>
    <name evidence="13" type="ORF">HMPREF0762_01006</name>
</gene>
<evidence type="ECO:0000256" key="6">
    <source>
        <dbReference type="ARBA" id="ARBA00022898"/>
    </source>
</evidence>
<dbReference type="InterPro" id="IPR015421">
    <property type="entry name" value="PyrdxlP-dep_Trfase_major"/>
</dbReference>
<evidence type="ECO:0000256" key="4">
    <source>
        <dbReference type="ARBA" id="ARBA00022679"/>
    </source>
</evidence>
<evidence type="ECO:0000313" key="14">
    <source>
        <dbReference type="Proteomes" id="UP000006001"/>
    </source>
</evidence>
<keyword evidence="5" id="KW-0479">Metal-binding</keyword>
<keyword evidence="7" id="KW-0408">Iron</keyword>
<dbReference type="AlphaFoldDB" id="D0WGQ2"/>
<dbReference type="InterPro" id="IPR015422">
    <property type="entry name" value="PyrdxlP-dep_Trfase_small"/>
</dbReference>
<accession>D0WGQ2</accession>
<keyword evidence="14" id="KW-1185">Reference proteome</keyword>
<evidence type="ECO:0000256" key="3">
    <source>
        <dbReference type="ARBA" id="ARBA00012239"/>
    </source>
</evidence>
<dbReference type="Pfam" id="PF00266">
    <property type="entry name" value="Aminotran_5"/>
    <property type="match status" value="1"/>
</dbReference>
<dbReference type="InterPro" id="IPR015424">
    <property type="entry name" value="PyrdxlP-dep_Trfase"/>
</dbReference>
<dbReference type="PANTHER" id="PTHR11601">
    <property type="entry name" value="CYSTEINE DESULFURYLASE FAMILY MEMBER"/>
    <property type="match status" value="1"/>
</dbReference>
<dbReference type="PANTHER" id="PTHR11601:SF34">
    <property type="entry name" value="CYSTEINE DESULFURASE"/>
    <property type="match status" value="1"/>
</dbReference>
<organism evidence="13 14">
    <name type="scientific">Slackia exigua (strain ATCC 700122 / DSM 15923 / CIP 105133 / JCM 11022 / KCTC 5966 / S-7)</name>
    <dbReference type="NCBI Taxonomy" id="649764"/>
    <lineage>
        <taxon>Bacteria</taxon>
        <taxon>Bacillati</taxon>
        <taxon>Actinomycetota</taxon>
        <taxon>Coriobacteriia</taxon>
        <taxon>Eggerthellales</taxon>
        <taxon>Eggerthellaceae</taxon>
        <taxon>Slackia</taxon>
    </lineage>
</organism>
<evidence type="ECO:0000259" key="12">
    <source>
        <dbReference type="Pfam" id="PF00266"/>
    </source>
</evidence>
<dbReference type="PIRSF" id="PIRSF005572">
    <property type="entry name" value="NifS"/>
    <property type="match status" value="1"/>
</dbReference>
<evidence type="ECO:0000256" key="11">
    <source>
        <dbReference type="SAM" id="MobiDB-lite"/>
    </source>
</evidence>
<evidence type="ECO:0000256" key="10">
    <source>
        <dbReference type="RuleBase" id="RU004504"/>
    </source>
</evidence>
<dbReference type="InterPro" id="IPR020578">
    <property type="entry name" value="Aminotrans_V_PyrdxlP_BS"/>
</dbReference>
<keyword evidence="13" id="KW-0032">Aminotransferase</keyword>
<evidence type="ECO:0000256" key="7">
    <source>
        <dbReference type="ARBA" id="ARBA00023004"/>
    </source>
</evidence>
<dbReference type="GO" id="GO:0031071">
    <property type="term" value="F:cysteine desulfurase activity"/>
    <property type="evidence" value="ECO:0007669"/>
    <property type="project" value="UniProtKB-EC"/>
</dbReference>
<evidence type="ECO:0000256" key="8">
    <source>
        <dbReference type="ARBA" id="ARBA00023014"/>
    </source>
</evidence>
<evidence type="ECO:0000256" key="2">
    <source>
        <dbReference type="ARBA" id="ARBA00006490"/>
    </source>
</evidence>